<dbReference type="Proteomes" id="UP001079657">
    <property type="component" value="Unassembled WGS sequence"/>
</dbReference>
<dbReference type="InterPro" id="IPR035906">
    <property type="entry name" value="MetI-like_sf"/>
</dbReference>
<feature type="transmembrane region" description="Helical" evidence="8">
    <location>
        <begin position="373"/>
        <end position="392"/>
    </location>
</feature>
<keyword evidence="6 8" id="KW-1133">Transmembrane helix</keyword>
<evidence type="ECO:0000256" key="2">
    <source>
        <dbReference type="ARBA" id="ARBA00022448"/>
    </source>
</evidence>
<comment type="similarity">
    <text evidence="8">Belongs to the binding-protein-dependent transport system permease family.</text>
</comment>
<dbReference type="Gene3D" id="1.10.3720.10">
    <property type="entry name" value="MetI-like"/>
    <property type="match status" value="2"/>
</dbReference>
<keyword evidence="7 8" id="KW-0472">Membrane</keyword>
<evidence type="ECO:0000256" key="7">
    <source>
        <dbReference type="ARBA" id="ARBA00023136"/>
    </source>
</evidence>
<keyword evidence="2 8" id="KW-0813">Transport</keyword>
<feature type="transmembrane region" description="Helical" evidence="8">
    <location>
        <begin position="282"/>
        <end position="308"/>
    </location>
</feature>
<evidence type="ECO:0000256" key="6">
    <source>
        <dbReference type="ARBA" id="ARBA00022989"/>
    </source>
</evidence>
<feature type="transmembrane region" description="Helical" evidence="8">
    <location>
        <begin position="339"/>
        <end position="361"/>
    </location>
</feature>
<dbReference type="PANTHER" id="PTHR43357:SF3">
    <property type="entry name" value="FE(3+)-TRANSPORT SYSTEM PERMEASE PROTEIN FBPB 2"/>
    <property type="match status" value="1"/>
</dbReference>
<dbReference type="PANTHER" id="PTHR43357">
    <property type="entry name" value="INNER MEMBRANE ABC TRANSPORTER PERMEASE PROTEIN YDCV"/>
    <property type="match status" value="1"/>
</dbReference>
<feature type="transmembrane region" description="Helical" evidence="8">
    <location>
        <begin position="53"/>
        <end position="74"/>
    </location>
</feature>
<evidence type="ECO:0000256" key="1">
    <source>
        <dbReference type="ARBA" id="ARBA00004429"/>
    </source>
</evidence>
<feature type="transmembrane region" description="Helical" evidence="8">
    <location>
        <begin position="508"/>
        <end position="526"/>
    </location>
</feature>
<evidence type="ECO:0000256" key="5">
    <source>
        <dbReference type="ARBA" id="ARBA00022692"/>
    </source>
</evidence>
<feature type="domain" description="ABC transmembrane type-1" evidence="9">
    <location>
        <begin position="335"/>
        <end position="525"/>
    </location>
</feature>
<dbReference type="SUPFAM" id="SSF161098">
    <property type="entry name" value="MetI-like"/>
    <property type="match status" value="2"/>
</dbReference>
<dbReference type="CDD" id="cd06261">
    <property type="entry name" value="TM_PBP2"/>
    <property type="match status" value="2"/>
</dbReference>
<feature type="transmembrane region" description="Helical" evidence="8">
    <location>
        <begin position="180"/>
        <end position="201"/>
    </location>
</feature>
<keyword evidence="4" id="KW-0997">Cell inner membrane</keyword>
<feature type="transmembrane region" description="Helical" evidence="8">
    <location>
        <begin position="398"/>
        <end position="414"/>
    </location>
</feature>
<keyword evidence="3" id="KW-1003">Cell membrane</keyword>
<organism evidence="10 11">
    <name type="scientific">Clostridium ganghwense</name>
    <dbReference type="NCBI Taxonomy" id="312089"/>
    <lineage>
        <taxon>Bacteria</taxon>
        <taxon>Bacillati</taxon>
        <taxon>Bacillota</taxon>
        <taxon>Clostridia</taxon>
        <taxon>Eubacteriales</taxon>
        <taxon>Clostridiaceae</taxon>
        <taxon>Clostridium</taxon>
    </lineage>
</organism>
<feature type="transmembrane region" description="Helical" evidence="8">
    <location>
        <begin position="130"/>
        <end position="151"/>
    </location>
</feature>
<dbReference type="Pfam" id="PF00528">
    <property type="entry name" value="BPD_transp_1"/>
    <property type="match status" value="2"/>
</dbReference>
<evidence type="ECO:0000313" key="10">
    <source>
        <dbReference type="EMBL" id="MCY6371363.1"/>
    </source>
</evidence>
<keyword evidence="11" id="KW-1185">Reference proteome</keyword>
<feature type="transmembrane region" description="Helical" evidence="8">
    <location>
        <begin position="86"/>
        <end position="110"/>
    </location>
</feature>
<evidence type="ECO:0000256" key="3">
    <source>
        <dbReference type="ARBA" id="ARBA00022475"/>
    </source>
</evidence>
<evidence type="ECO:0000256" key="8">
    <source>
        <dbReference type="RuleBase" id="RU363032"/>
    </source>
</evidence>
<evidence type="ECO:0000259" key="9">
    <source>
        <dbReference type="PROSITE" id="PS50928"/>
    </source>
</evidence>
<dbReference type="PROSITE" id="PS50928">
    <property type="entry name" value="ABC_TM1"/>
    <property type="match status" value="2"/>
</dbReference>
<evidence type="ECO:0000256" key="4">
    <source>
        <dbReference type="ARBA" id="ARBA00022519"/>
    </source>
</evidence>
<accession>A0ABT4CQM9</accession>
<proteinExistence type="inferred from homology"/>
<sequence>MLVSFILLLLFLVYPLFNVLKTSFFDNSGTNLTLKNYALFFEKKYYLSALKNSLFVCCLATIFATLIGVPMAYLITRFNIPCKRLFYVLIILSLLMPPFIGAYSWIILLGRNGLLVKALSKIGIHIPNIYGWRGIILVFTLQFYPHIFMYVQGALNTIDSSLEEAAESLGVSKFKRLMTITLPLVFPTLSAGALIVFLSAFSDFGTPMLIGEGFRVMPVLAYNEFINEMGGNAGVASTISVIMILVSTFLLLLQRYLITKKNYNMNSLRPPKVKKLSSCKRFAATLFCIVVVFLSVLPQAVVIISSFMKTKGPIFYRKFSLDNYKTIFYKVPRSITNTFTYSTVAILIMIFGGMLLSYVLVRKRTKVSALLDVLVMLPYVLPGTVFGIALIISFNKKPLILAGTWIILVISYVIRKLPYTIRSSTAILYQMDESLEEASINLGVSPLKTFWKITAPLMLTGTASGAVLSWVTTINELSSTIILYSGATATISVAVYSEVFTSNFGTGAALASILSFTTIISVLLVNKLTKGKGFNV</sequence>
<comment type="subcellular location">
    <subcellularLocation>
        <location evidence="1">Cell inner membrane</location>
        <topology evidence="1">Multi-pass membrane protein</topology>
    </subcellularLocation>
    <subcellularLocation>
        <location evidence="8">Cell membrane</location>
        <topology evidence="8">Multi-pass membrane protein</topology>
    </subcellularLocation>
</comment>
<feature type="transmembrane region" description="Helical" evidence="8">
    <location>
        <begin position="477"/>
        <end position="496"/>
    </location>
</feature>
<feature type="transmembrane region" description="Helical" evidence="8">
    <location>
        <begin position="233"/>
        <end position="253"/>
    </location>
</feature>
<comment type="caution">
    <text evidence="10">The sequence shown here is derived from an EMBL/GenBank/DDBJ whole genome shotgun (WGS) entry which is preliminary data.</text>
</comment>
<reference evidence="10" key="1">
    <citation type="submission" date="2022-12" db="EMBL/GenBank/DDBJ databases">
        <authorList>
            <person name="Wang J."/>
        </authorList>
    </citation>
    <scope>NUCLEOTIDE SEQUENCE</scope>
    <source>
        <strain evidence="10">HY-42-06</strain>
    </source>
</reference>
<name>A0ABT4CQM9_9CLOT</name>
<keyword evidence="5 8" id="KW-0812">Transmembrane</keyword>
<dbReference type="InterPro" id="IPR000515">
    <property type="entry name" value="MetI-like"/>
</dbReference>
<feature type="domain" description="ABC transmembrane type-1" evidence="9">
    <location>
        <begin position="50"/>
        <end position="254"/>
    </location>
</feature>
<evidence type="ECO:0000313" key="11">
    <source>
        <dbReference type="Proteomes" id="UP001079657"/>
    </source>
</evidence>
<dbReference type="EMBL" id="JAPQES010000004">
    <property type="protein sequence ID" value="MCY6371363.1"/>
    <property type="molecule type" value="Genomic_DNA"/>
</dbReference>
<protein>
    <submittedName>
        <fullName evidence="10">Iron ABC transporter permease</fullName>
    </submittedName>
</protein>
<gene>
    <name evidence="10" type="ORF">OXH55_12005</name>
</gene>